<name>A0ABR6PDH0_9SPHI</name>
<sequence>MTFRLQLGDYNTGKLGWKLLFRHVLGWVIFITYEVSFIRFSVGEFSPVSDYVFYYGLNIMLFYFHAHVLLSAGIKYKRSYIVIPIFIALELAVYLFLKYAMDELLAAPKEHFPATRLYIEKLLIPNLFRGIYMAGVSTLYWAVLRMIVFTKRVHQTETNQLVILKEKAEVERNLAEAMNAYLQQQINPHFLFNTLTFIHNTYYKYSAEASQCVLLLVDIMRFSLDDVDIRGKTTLDKEIEQIRNFIELNQLRFDYELYIDFSTSGDLETQQIIPLILLTLTENIFKHGNLKTKHTEAKLHITVNDQNELRFYSWNLKKHEPENRRLRSIGIKNVIKRLEYNYPHQYQLHIEDEDDSFGVELTMQL</sequence>
<dbReference type="Proteomes" id="UP000541583">
    <property type="component" value="Unassembled WGS sequence"/>
</dbReference>
<keyword evidence="1" id="KW-0472">Membrane</keyword>
<gene>
    <name evidence="3" type="ORF">HDF23_000481</name>
</gene>
<keyword evidence="3" id="KW-0808">Transferase</keyword>
<dbReference type="Pfam" id="PF06580">
    <property type="entry name" value="His_kinase"/>
    <property type="match status" value="1"/>
</dbReference>
<feature type="transmembrane region" description="Helical" evidence="1">
    <location>
        <begin position="20"/>
        <end position="40"/>
    </location>
</feature>
<evidence type="ECO:0000256" key="1">
    <source>
        <dbReference type="SAM" id="Phobius"/>
    </source>
</evidence>
<dbReference type="InterPro" id="IPR036890">
    <property type="entry name" value="HATPase_C_sf"/>
</dbReference>
<feature type="domain" description="Signal transduction histidine kinase internal region" evidence="2">
    <location>
        <begin position="180"/>
        <end position="255"/>
    </location>
</feature>
<keyword evidence="4" id="KW-1185">Reference proteome</keyword>
<protein>
    <submittedName>
        <fullName evidence="3">Sensor histidine kinase YesM</fullName>
    </submittedName>
</protein>
<dbReference type="RefSeq" id="WP_139332159.1">
    <property type="nucleotide sequence ID" value="NZ_FTMG01000001.1"/>
</dbReference>
<dbReference type="InterPro" id="IPR010559">
    <property type="entry name" value="Sig_transdc_His_kin_internal"/>
</dbReference>
<keyword evidence="1" id="KW-1133">Transmembrane helix</keyword>
<dbReference type="PANTHER" id="PTHR34220:SF7">
    <property type="entry name" value="SENSOR HISTIDINE KINASE YPDA"/>
    <property type="match status" value="1"/>
</dbReference>
<dbReference type="EMBL" id="JACHCB010000001">
    <property type="protein sequence ID" value="MBB6107751.1"/>
    <property type="molecule type" value="Genomic_DNA"/>
</dbReference>
<dbReference type="GO" id="GO:0016301">
    <property type="term" value="F:kinase activity"/>
    <property type="evidence" value="ECO:0007669"/>
    <property type="project" value="UniProtKB-KW"/>
</dbReference>
<evidence type="ECO:0000259" key="2">
    <source>
        <dbReference type="Pfam" id="PF06580"/>
    </source>
</evidence>
<feature type="transmembrane region" description="Helical" evidence="1">
    <location>
        <begin position="52"/>
        <end position="72"/>
    </location>
</feature>
<keyword evidence="1" id="KW-0812">Transmembrane</keyword>
<feature type="transmembrane region" description="Helical" evidence="1">
    <location>
        <begin position="130"/>
        <end position="148"/>
    </location>
</feature>
<accession>A0ABR6PDH0</accession>
<evidence type="ECO:0000313" key="3">
    <source>
        <dbReference type="EMBL" id="MBB6107751.1"/>
    </source>
</evidence>
<proteinExistence type="predicted"/>
<comment type="caution">
    <text evidence="3">The sequence shown here is derived from an EMBL/GenBank/DDBJ whole genome shotgun (WGS) entry which is preliminary data.</text>
</comment>
<feature type="transmembrane region" description="Helical" evidence="1">
    <location>
        <begin position="79"/>
        <end position="97"/>
    </location>
</feature>
<dbReference type="Gene3D" id="3.30.565.10">
    <property type="entry name" value="Histidine kinase-like ATPase, C-terminal domain"/>
    <property type="match status" value="1"/>
</dbReference>
<organism evidence="3 4">
    <name type="scientific">Mucilaginibacter lappiensis</name>
    <dbReference type="NCBI Taxonomy" id="354630"/>
    <lineage>
        <taxon>Bacteria</taxon>
        <taxon>Pseudomonadati</taxon>
        <taxon>Bacteroidota</taxon>
        <taxon>Sphingobacteriia</taxon>
        <taxon>Sphingobacteriales</taxon>
        <taxon>Sphingobacteriaceae</taxon>
        <taxon>Mucilaginibacter</taxon>
    </lineage>
</organism>
<dbReference type="InterPro" id="IPR050640">
    <property type="entry name" value="Bact_2-comp_sensor_kinase"/>
</dbReference>
<keyword evidence="3" id="KW-0418">Kinase</keyword>
<dbReference type="PANTHER" id="PTHR34220">
    <property type="entry name" value="SENSOR HISTIDINE KINASE YPDA"/>
    <property type="match status" value="1"/>
</dbReference>
<reference evidence="3 4" key="1">
    <citation type="submission" date="2020-08" db="EMBL/GenBank/DDBJ databases">
        <title>Genomic Encyclopedia of Type Strains, Phase IV (KMG-V): Genome sequencing to study the core and pangenomes of soil and plant-associated prokaryotes.</title>
        <authorList>
            <person name="Whitman W."/>
        </authorList>
    </citation>
    <scope>NUCLEOTIDE SEQUENCE [LARGE SCALE GENOMIC DNA]</scope>
    <source>
        <strain evidence="3 4">ANJLi2</strain>
    </source>
</reference>
<evidence type="ECO:0000313" key="4">
    <source>
        <dbReference type="Proteomes" id="UP000541583"/>
    </source>
</evidence>